<feature type="region of interest" description="Disordered" evidence="1">
    <location>
        <begin position="33"/>
        <end position="53"/>
    </location>
</feature>
<evidence type="ECO:0000256" key="1">
    <source>
        <dbReference type="SAM" id="MobiDB-lite"/>
    </source>
</evidence>
<evidence type="ECO:0000313" key="3">
    <source>
        <dbReference type="Proteomes" id="UP000313359"/>
    </source>
</evidence>
<dbReference type="AlphaFoldDB" id="A0A5C2SNV6"/>
<dbReference type="EMBL" id="ML122252">
    <property type="protein sequence ID" value="RPD65525.1"/>
    <property type="molecule type" value="Genomic_DNA"/>
</dbReference>
<evidence type="ECO:0000313" key="2">
    <source>
        <dbReference type="EMBL" id="RPD65525.1"/>
    </source>
</evidence>
<name>A0A5C2SNV6_9APHY</name>
<organism evidence="2 3">
    <name type="scientific">Lentinus tigrinus ALCF2SS1-6</name>
    <dbReference type="NCBI Taxonomy" id="1328759"/>
    <lineage>
        <taxon>Eukaryota</taxon>
        <taxon>Fungi</taxon>
        <taxon>Dikarya</taxon>
        <taxon>Basidiomycota</taxon>
        <taxon>Agaricomycotina</taxon>
        <taxon>Agaricomycetes</taxon>
        <taxon>Polyporales</taxon>
        <taxon>Polyporaceae</taxon>
        <taxon>Lentinus</taxon>
    </lineage>
</organism>
<keyword evidence="3" id="KW-1185">Reference proteome</keyword>
<sequence>MGRARCGQRRADLASPTGVTTTVSTRASRTCHCGGRAGASGARSAGTRDRGDREALSCGLRATTILLVCSHPARSTCCPRSHACVSGHPQSPLLSEPKPRPPAPPLRLYAGGRTSSADQRSRREQEEQRWGDYVAGARRSGSWTKQQQ</sequence>
<dbReference type="Proteomes" id="UP000313359">
    <property type="component" value="Unassembled WGS sequence"/>
</dbReference>
<gene>
    <name evidence="2" type="ORF">L227DRAFT_214698</name>
</gene>
<proteinExistence type="predicted"/>
<feature type="region of interest" description="Disordered" evidence="1">
    <location>
        <begin position="80"/>
        <end position="148"/>
    </location>
</feature>
<protein>
    <submittedName>
        <fullName evidence="2">Uncharacterized protein</fullName>
    </submittedName>
</protein>
<feature type="compositionally biased region" description="Basic and acidic residues" evidence="1">
    <location>
        <begin position="119"/>
        <end position="130"/>
    </location>
</feature>
<feature type="region of interest" description="Disordered" evidence="1">
    <location>
        <begin position="1"/>
        <end position="21"/>
    </location>
</feature>
<reference evidence="2" key="1">
    <citation type="journal article" date="2018" name="Genome Biol. Evol.">
        <title>Genomics and development of Lentinus tigrinus, a white-rot wood-decaying mushroom with dimorphic fruiting bodies.</title>
        <authorList>
            <person name="Wu B."/>
            <person name="Xu Z."/>
            <person name="Knudson A."/>
            <person name="Carlson A."/>
            <person name="Chen N."/>
            <person name="Kovaka S."/>
            <person name="LaButti K."/>
            <person name="Lipzen A."/>
            <person name="Pennachio C."/>
            <person name="Riley R."/>
            <person name="Schakwitz W."/>
            <person name="Umezawa K."/>
            <person name="Ohm R.A."/>
            <person name="Grigoriev I.V."/>
            <person name="Nagy L.G."/>
            <person name="Gibbons J."/>
            <person name="Hibbett D."/>
        </authorList>
    </citation>
    <scope>NUCLEOTIDE SEQUENCE [LARGE SCALE GENOMIC DNA]</scope>
    <source>
        <strain evidence="2">ALCF2SS1-6</strain>
    </source>
</reference>
<accession>A0A5C2SNV6</accession>